<evidence type="ECO:0000259" key="3">
    <source>
        <dbReference type="Pfam" id="PF14432"/>
    </source>
</evidence>
<dbReference type="Pfam" id="PF01535">
    <property type="entry name" value="PPR"/>
    <property type="match status" value="3"/>
</dbReference>
<accession>A0AAP0BKD0</accession>
<reference evidence="4 5" key="1">
    <citation type="journal article" date="2022" name="Nat. Plants">
        <title>Genomes of leafy and leafless Platanthera orchids illuminate the evolution of mycoheterotrophy.</title>
        <authorList>
            <person name="Li M.H."/>
            <person name="Liu K.W."/>
            <person name="Li Z."/>
            <person name="Lu H.C."/>
            <person name="Ye Q.L."/>
            <person name="Zhang D."/>
            <person name="Wang J.Y."/>
            <person name="Li Y.F."/>
            <person name="Zhong Z.M."/>
            <person name="Liu X."/>
            <person name="Yu X."/>
            <person name="Liu D.K."/>
            <person name="Tu X.D."/>
            <person name="Liu B."/>
            <person name="Hao Y."/>
            <person name="Liao X.Y."/>
            <person name="Jiang Y.T."/>
            <person name="Sun W.H."/>
            <person name="Chen J."/>
            <person name="Chen Y.Q."/>
            <person name="Ai Y."/>
            <person name="Zhai J.W."/>
            <person name="Wu S.S."/>
            <person name="Zhou Z."/>
            <person name="Hsiao Y.Y."/>
            <person name="Wu W.L."/>
            <person name="Chen Y.Y."/>
            <person name="Lin Y.F."/>
            <person name="Hsu J.L."/>
            <person name="Li C.Y."/>
            <person name="Wang Z.W."/>
            <person name="Zhao X."/>
            <person name="Zhong W.Y."/>
            <person name="Ma X.K."/>
            <person name="Ma L."/>
            <person name="Huang J."/>
            <person name="Chen G.Z."/>
            <person name="Huang M.Z."/>
            <person name="Huang L."/>
            <person name="Peng D.H."/>
            <person name="Luo Y.B."/>
            <person name="Zou S.Q."/>
            <person name="Chen S.P."/>
            <person name="Lan S."/>
            <person name="Tsai W.C."/>
            <person name="Van de Peer Y."/>
            <person name="Liu Z.J."/>
        </authorList>
    </citation>
    <scope>NUCLEOTIDE SEQUENCE [LARGE SCALE GENOMIC DNA]</scope>
    <source>
        <strain evidence="4">Lor287</strain>
    </source>
</reference>
<dbReference type="Pfam" id="PF13041">
    <property type="entry name" value="PPR_2"/>
    <property type="match status" value="2"/>
</dbReference>
<comment type="caution">
    <text evidence="4">The sequence shown here is derived from an EMBL/GenBank/DDBJ whole genome shotgun (WGS) entry which is preliminary data.</text>
</comment>
<dbReference type="InterPro" id="IPR002885">
    <property type="entry name" value="PPR_rpt"/>
</dbReference>
<dbReference type="EMBL" id="JBBWWQ010000007">
    <property type="protein sequence ID" value="KAK8942739.1"/>
    <property type="molecule type" value="Genomic_DNA"/>
</dbReference>
<feature type="repeat" description="PPR" evidence="2">
    <location>
        <begin position="223"/>
        <end position="257"/>
    </location>
</feature>
<dbReference type="PANTHER" id="PTHR47926:SF458">
    <property type="entry name" value="PENTATRICOPEPTIDE REPEAT-CONTAINING PROTEIN"/>
    <property type="match status" value="1"/>
</dbReference>
<dbReference type="InterPro" id="IPR046960">
    <property type="entry name" value="PPR_At4g14850-like_plant"/>
</dbReference>
<dbReference type="PANTHER" id="PTHR47926">
    <property type="entry name" value="PENTATRICOPEPTIDE REPEAT-CONTAINING PROTEIN"/>
    <property type="match status" value="1"/>
</dbReference>
<dbReference type="FunFam" id="1.25.40.10:FF:000348">
    <property type="entry name" value="Pentatricopeptide repeat-containing protein chloroplastic"/>
    <property type="match status" value="1"/>
</dbReference>
<dbReference type="Pfam" id="PF20431">
    <property type="entry name" value="E_motif"/>
    <property type="match status" value="1"/>
</dbReference>
<evidence type="ECO:0000256" key="1">
    <source>
        <dbReference type="ARBA" id="ARBA00022737"/>
    </source>
</evidence>
<dbReference type="GO" id="GO:0003723">
    <property type="term" value="F:RNA binding"/>
    <property type="evidence" value="ECO:0007669"/>
    <property type="project" value="InterPro"/>
</dbReference>
<sequence length="631" mass="70408">MVSSCLAASPNLLLPRQISFPAPNSDPSLPTKPTISSPSHLQQLHALLIKSGSPISSLPFSHIAATCALSSPAAFSYARRLFQRSADSPEIFLWNSHLNTLSSSSSPNDALRLFARLLSSDLLPDTFSCSFALKACSQLPDAILAGKAVHALIFKLGFDPDVFLNNTVVHMYSSHGAVSDARLMFDKMSSRDAVSYNIMIARLTKEGEMELAREMFDLMPERSVRSWTSLIAGYVQWKNPREAVRLFLQMETAGMKPNEVTAVAILSACADLGALDLGKRVHDYARRFQFMKNVRVCNTLVDMYIKCGCVETARKVFDEMSERTVVSWSAMIGGHAIHGQGEDALELFEDMRNAGIRPNPITFVGLLHACSHMGLLEEGRRFFKLMSTDYSIEPEIEHYGCMVDLLSRAGLLDEALGFIRRMPIKPNGVVWGALLGGARVHKRIDVGQEALRQLIHLDPLNDGYFVVLSNIYADAGRFEDAARVRRLMRDKGVKKTPGRSTIAVDGALHEFVAGESDHPRIEEIYKKWDELLVELRGRGYAPDTSVVLLDMEEREKETVLYRHSEKLAVVFGLIGTPPGTTIRIMKNLRVCDDCHSALKLISVVAKREIVVRDRNRFHCFREGLCSCRDYW</sequence>
<proteinExistence type="predicted"/>
<keyword evidence="1" id="KW-0677">Repeat</keyword>
<dbReference type="InterPro" id="IPR032867">
    <property type="entry name" value="DYW_dom"/>
</dbReference>
<gene>
    <name evidence="4" type="primary">PCMP-H61</name>
    <name evidence="4" type="ORF">KSP39_PZI009165</name>
</gene>
<name>A0AAP0BKD0_9ASPA</name>
<dbReference type="NCBIfam" id="TIGR00756">
    <property type="entry name" value="PPR"/>
    <property type="match status" value="4"/>
</dbReference>
<feature type="repeat" description="PPR" evidence="2">
    <location>
        <begin position="293"/>
        <end position="323"/>
    </location>
</feature>
<dbReference type="AlphaFoldDB" id="A0AAP0BKD0"/>
<dbReference type="InterPro" id="IPR046848">
    <property type="entry name" value="E_motif"/>
</dbReference>
<dbReference type="Proteomes" id="UP001418222">
    <property type="component" value="Unassembled WGS sequence"/>
</dbReference>
<dbReference type="GO" id="GO:0009451">
    <property type="term" value="P:RNA modification"/>
    <property type="evidence" value="ECO:0007669"/>
    <property type="project" value="InterPro"/>
</dbReference>
<dbReference type="FunFam" id="1.25.40.10:FF:000184">
    <property type="entry name" value="Pentatricopeptide repeat-containing protein, chloroplastic"/>
    <property type="match status" value="1"/>
</dbReference>
<evidence type="ECO:0000256" key="2">
    <source>
        <dbReference type="PROSITE-ProRule" id="PRU00708"/>
    </source>
</evidence>
<dbReference type="GO" id="GO:0008270">
    <property type="term" value="F:zinc ion binding"/>
    <property type="evidence" value="ECO:0007669"/>
    <property type="project" value="InterPro"/>
</dbReference>
<evidence type="ECO:0000313" key="5">
    <source>
        <dbReference type="Proteomes" id="UP001418222"/>
    </source>
</evidence>
<protein>
    <submittedName>
        <fullName evidence="4">Pentatricopeptide repeat-containing protein</fullName>
    </submittedName>
</protein>
<keyword evidence="5" id="KW-1185">Reference proteome</keyword>
<organism evidence="4 5">
    <name type="scientific">Platanthera zijinensis</name>
    <dbReference type="NCBI Taxonomy" id="2320716"/>
    <lineage>
        <taxon>Eukaryota</taxon>
        <taxon>Viridiplantae</taxon>
        <taxon>Streptophyta</taxon>
        <taxon>Embryophyta</taxon>
        <taxon>Tracheophyta</taxon>
        <taxon>Spermatophyta</taxon>
        <taxon>Magnoliopsida</taxon>
        <taxon>Liliopsida</taxon>
        <taxon>Asparagales</taxon>
        <taxon>Orchidaceae</taxon>
        <taxon>Orchidoideae</taxon>
        <taxon>Orchideae</taxon>
        <taxon>Orchidinae</taxon>
        <taxon>Platanthera</taxon>
    </lineage>
</organism>
<dbReference type="PROSITE" id="PS51375">
    <property type="entry name" value="PPR"/>
    <property type="match status" value="4"/>
</dbReference>
<dbReference type="Pfam" id="PF14432">
    <property type="entry name" value="DYW_deaminase"/>
    <property type="match status" value="1"/>
</dbReference>
<feature type="domain" description="DYW" evidence="3">
    <location>
        <begin position="539"/>
        <end position="631"/>
    </location>
</feature>
<feature type="repeat" description="PPR" evidence="2">
    <location>
        <begin position="324"/>
        <end position="358"/>
    </location>
</feature>
<evidence type="ECO:0000313" key="4">
    <source>
        <dbReference type="EMBL" id="KAK8942739.1"/>
    </source>
</evidence>
<dbReference type="Gene3D" id="1.25.40.10">
    <property type="entry name" value="Tetratricopeptide repeat domain"/>
    <property type="match status" value="3"/>
</dbReference>
<feature type="repeat" description="PPR" evidence="2">
    <location>
        <begin position="192"/>
        <end position="222"/>
    </location>
</feature>
<dbReference type="InterPro" id="IPR011990">
    <property type="entry name" value="TPR-like_helical_dom_sf"/>
</dbReference>